<evidence type="ECO:0000256" key="2">
    <source>
        <dbReference type="ARBA" id="ARBA00009396"/>
    </source>
</evidence>
<evidence type="ECO:0000259" key="12">
    <source>
        <dbReference type="PROSITE" id="PS50991"/>
    </source>
</evidence>
<evidence type="ECO:0000256" key="9">
    <source>
        <dbReference type="ARBA" id="ARBA00023211"/>
    </source>
</evidence>
<dbReference type="Pfam" id="PF00682">
    <property type="entry name" value="HMGL-like"/>
    <property type="match status" value="1"/>
</dbReference>
<evidence type="ECO:0000256" key="1">
    <source>
        <dbReference type="ARBA" id="ARBA00004689"/>
    </source>
</evidence>
<dbReference type="FunFam" id="1.10.238.260:FF:000001">
    <property type="entry name" value="2-isopropylmalate synthase"/>
    <property type="match status" value="1"/>
</dbReference>
<dbReference type="HAMAP" id="MF_01025">
    <property type="entry name" value="LeuA_type1"/>
    <property type="match status" value="1"/>
</dbReference>
<keyword evidence="10 11" id="KW-0100">Branched-chain amino acid biosynthesis</keyword>
<dbReference type="SUPFAM" id="SSF51569">
    <property type="entry name" value="Aldolase"/>
    <property type="match status" value="1"/>
</dbReference>
<comment type="caution">
    <text evidence="13">The sequence shown here is derived from an EMBL/GenBank/DDBJ whole genome shotgun (WGS) entry which is preliminary data.</text>
</comment>
<dbReference type="Gene3D" id="1.10.238.260">
    <property type="match status" value="1"/>
</dbReference>
<dbReference type="GO" id="GO:0030145">
    <property type="term" value="F:manganese ion binding"/>
    <property type="evidence" value="ECO:0007669"/>
    <property type="project" value="UniProtKB-UniRule"/>
</dbReference>
<evidence type="ECO:0000313" key="13">
    <source>
        <dbReference type="EMBL" id="KPJ64020.1"/>
    </source>
</evidence>
<sequence>MRRIVIFDTTLRDGEQSPGASLNAEEKLEIGHQLARLGVDVIEAGFPMSSQGDFEAVCLVAQQVRGPAMAGLARAKPEDIDRAWEAVKDAKRARIHTFIATSDIHLKHKLKISRRRCLEMAVEAVKRARRYTDDVEFSAEDAVRSDRDFLCQVVEAVIEAGATTVNIPDTVGYGLPADFGALIAAIRDRVSNIDRAVISVHCHNDLGLGVANSLAAVLNGAGQVECTVNGLGERAGNAALEEVVMALKTRQDQFQVTTGIDTRQIYRTSRLVSELTGIPVQPNKAIVGTNAFAHEAGIHQHGVIEAKRTYEIMDATSIGLTDSQLVLGKHSGRHAFERRLKELGYELSADQLERAFARFKEIADIRKEVSDRELESIASDELHGVPEVYGLDYLHVVSGNHTVPSATIRLTKDGKPFQASEFGVGSVDAVYRTIDAIVKVDHSLVDYTVKAVTGGTDALGDVAVRISDRDGRIYAGRGTSPDVIEASAKAYVQAINKLVYHRSTRRRSAAKRKSRAK</sequence>
<dbReference type="CDD" id="cd07940">
    <property type="entry name" value="DRE_TIM_IPMS"/>
    <property type="match status" value="1"/>
</dbReference>
<dbReference type="Pfam" id="PF22617">
    <property type="entry name" value="HCS_D2"/>
    <property type="match status" value="1"/>
</dbReference>
<keyword evidence="11" id="KW-0963">Cytoplasm</keyword>
<keyword evidence="5 11" id="KW-0432">Leucine biosynthesis</keyword>
<keyword evidence="7 11" id="KW-0808">Transferase</keyword>
<evidence type="ECO:0000256" key="3">
    <source>
        <dbReference type="ARBA" id="ARBA00012973"/>
    </source>
</evidence>
<evidence type="ECO:0000256" key="5">
    <source>
        <dbReference type="ARBA" id="ARBA00022430"/>
    </source>
</evidence>
<dbReference type="InterPro" id="IPR013785">
    <property type="entry name" value="Aldolase_TIM"/>
</dbReference>
<proteinExistence type="inferred from homology"/>
<gene>
    <name evidence="11" type="primary">leuA</name>
    <name evidence="13" type="ORF">AMK68_02545</name>
</gene>
<evidence type="ECO:0000256" key="11">
    <source>
        <dbReference type="HAMAP-Rule" id="MF_01025"/>
    </source>
</evidence>
<name>A0A0S7XNS8_9BACT</name>
<protein>
    <recommendedName>
        <fullName evidence="4 11">2-isopropylmalate synthase</fullName>
        <ecNumber evidence="3 11">2.3.3.13</ecNumber>
    </recommendedName>
    <alternativeName>
        <fullName evidence="11">Alpha-IPM synthase</fullName>
    </alternativeName>
    <alternativeName>
        <fullName evidence="11">Alpha-isopropylmalate synthase</fullName>
    </alternativeName>
</protein>
<dbReference type="EMBL" id="LIZY01000048">
    <property type="protein sequence ID" value="KPJ64020.1"/>
    <property type="molecule type" value="Genomic_DNA"/>
</dbReference>
<evidence type="ECO:0000256" key="4">
    <source>
        <dbReference type="ARBA" id="ARBA00018198"/>
    </source>
</evidence>
<accession>A0A0S7XNS8</accession>
<evidence type="ECO:0000256" key="6">
    <source>
        <dbReference type="ARBA" id="ARBA00022605"/>
    </source>
</evidence>
<dbReference type="PROSITE" id="PS00816">
    <property type="entry name" value="AIPM_HOMOCIT_SYNTH_2"/>
    <property type="match status" value="1"/>
</dbReference>
<dbReference type="PANTHER" id="PTHR10277">
    <property type="entry name" value="HOMOCITRATE SYNTHASE-RELATED"/>
    <property type="match status" value="1"/>
</dbReference>
<dbReference type="Proteomes" id="UP000052020">
    <property type="component" value="Unassembled WGS sequence"/>
</dbReference>
<feature type="binding site" evidence="11">
    <location>
        <position position="13"/>
    </location>
    <ligand>
        <name>Mn(2+)</name>
        <dbReference type="ChEBI" id="CHEBI:29035"/>
    </ligand>
</feature>
<evidence type="ECO:0000313" key="14">
    <source>
        <dbReference type="Proteomes" id="UP000052020"/>
    </source>
</evidence>
<dbReference type="InterPro" id="IPR054691">
    <property type="entry name" value="LeuA/HCS_post-cat"/>
</dbReference>
<dbReference type="PROSITE" id="PS50991">
    <property type="entry name" value="PYR_CT"/>
    <property type="match status" value="1"/>
</dbReference>
<dbReference type="EC" id="2.3.3.13" evidence="3 11"/>
<feature type="binding site" evidence="11">
    <location>
        <position position="203"/>
    </location>
    <ligand>
        <name>Mn(2+)</name>
        <dbReference type="ChEBI" id="CHEBI:29035"/>
    </ligand>
</feature>
<dbReference type="UniPathway" id="UPA00048">
    <property type="reaction ID" value="UER00070"/>
</dbReference>
<dbReference type="FunFam" id="3.20.20.70:FF:000010">
    <property type="entry name" value="2-isopropylmalate synthase"/>
    <property type="match status" value="1"/>
</dbReference>
<comment type="similarity">
    <text evidence="2 11">Belongs to the alpha-IPM synthase/homocitrate synthase family. LeuA type 1 subfamily.</text>
</comment>
<dbReference type="InterPro" id="IPR000891">
    <property type="entry name" value="PYR_CT"/>
</dbReference>
<dbReference type="PATRIC" id="fig|1704032.3.peg.302"/>
<evidence type="ECO:0000256" key="8">
    <source>
        <dbReference type="ARBA" id="ARBA00022723"/>
    </source>
</evidence>
<feature type="binding site" evidence="11">
    <location>
        <position position="201"/>
    </location>
    <ligand>
        <name>Mn(2+)</name>
        <dbReference type="ChEBI" id="CHEBI:29035"/>
    </ligand>
</feature>
<dbReference type="InterPro" id="IPR050073">
    <property type="entry name" value="2-IPM_HCS-like"/>
</dbReference>
<keyword evidence="9 11" id="KW-0464">Manganese</keyword>
<dbReference type="GO" id="GO:0009098">
    <property type="term" value="P:L-leucine biosynthetic process"/>
    <property type="evidence" value="ECO:0007669"/>
    <property type="project" value="UniProtKB-UniRule"/>
</dbReference>
<comment type="function">
    <text evidence="11">Catalyzes the condensation of the acetyl group of acetyl-CoA with 3-methyl-2-oxobutanoate (2-ketoisovalerate) to form 3-carboxy-3-hydroxy-4-methylpentanoate (2-isopropylmalate).</text>
</comment>
<dbReference type="PROSITE" id="PS00815">
    <property type="entry name" value="AIPM_HOMOCIT_SYNTH_1"/>
    <property type="match status" value="1"/>
</dbReference>
<feature type="region of interest" description="Regulatory domain" evidence="11">
    <location>
        <begin position="390"/>
        <end position="517"/>
    </location>
</feature>
<keyword evidence="6 11" id="KW-0028">Amino-acid biosynthesis</keyword>
<dbReference type="Gene3D" id="3.30.160.270">
    <property type="match status" value="1"/>
</dbReference>
<comment type="catalytic activity">
    <reaction evidence="11">
        <text>3-methyl-2-oxobutanoate + acetyl-CoA + H2O = (2S)-2-isopropylmalate + CoA + H(+)</text>
        <dbReference type="Rhea" id="RHEA:21524"/>
        <dbReference type="ChEBI" id="CHEBI:1178"/>
        <dbReference type="ChEBI" id="CHEBI:11851"/>
        <dbReference type="ChEBI" id="CHEBI:15377"/>
        <dbReference type="ChEBI" id="CHEBI:15378"/>
        <dbReference type="ChEBI" id="CHEBI:57287"/>
        <dbReference type="ChEBI" id="CHEBI:57288"/>
        <dbReference type="EC" id="2.3.3.13"/>
    </reaction>
</comment>
<dbReference type="NCBIfam" id="NF002086">
    <property type="entry name" value="PRK00915.1-3"/>
    <property type="match status" value="1"/>
</dbReference>
<comment type="subunit">
    <text evidence="11">Homodimer.</text>
</comment>
<dbReference type="Gene3D" id="3.20.20.70">
    <property type="entry name" value="Aldolase class I"/>
    <property type="match status" value="1"/>
</dbReference>
<organism evidence="13 14">
    <name type="scientific">candidate division KD3-62 bacterium DG_56</name>
    <dbReference type="NCBI Taxonomy" id="1704032"/>
    <lineage>
        <taxon>Bacteria</taxon>
        <taxon>candidate division KD3-62</taxon>
    </lineage>
</organism>
<dbReference type="InterPro" id="IPR036230">
    <property type="entry name" value="LeuA_allosteric_dom_sf"/>
</dbReference>
<dbReference type="InterPro" id="IPR002034">
    <property type="entry name" value="AIPM/Hcit_synth_CS"/>
</dbReference>
<dbReference type="PANTHER" id="PTHR10277:SF9">
    <property type="entry name" value="2-ISOPROPYLMALATE SYNTHASE 1, CHLOROPLASTIC-RELATED"/>
    <property type="match status" value="1"/>
</dbReference>
<feature type="binding site" evidence="11">
    <location>
        <position position="237"/>
    </location>
    <ligand>
        <name>Mn(2+)</name>
        <dbReference type="ChEBI" id="CHEBI:29035"/>
    </ligand>
</feature>
<reference evidence="13 14" key="1">
    <citation type="journal article" date="2015" name="Microbiome">
        <title>Genomic resolution of linkages in carbon, nitrogen, and sulfur cycling among widespread estuary sediment bacteria.</title>
        <authorList>
            <person name="Baker B.J."/>
            <person name="Lazar C.S."/>
            <person name="Teske A.P."/>
            <person name="Dick G.J."/>
        </authorList>
    </citation>
    <scope>NUCLEOTIDE SEQUENCE [LARGE SCALE GENOMIC DNA]</scope>
    <source>
        <strain evidence="13">DG_56</strain>
    </source>
</reference>
<dbReference type="SMART" id="SM00917">
    <property type="entry name" value="LeuA_dimer"/>
    <property type="match status" value="1"/>
</dbReference>
<dbReference type="Pfam" id="PF08502">
    <property type="entry name" value="LeuA_dimer"/>
    <property type="match status" value="1"/>
</dbReference>
<keyword evidence="13" id="KW-0012">Acyltransferase</keyword>
<dbReference type="GO" id="GO:0003985">
    <property type="term" value="F:acetyl-CoA C-acetyltransferase activity"/>
    <property type="evidence" value="ECO:0007669"/>
    <property type="project" value="UniProtKB-UniRule"/>
</dbReference>
<comment type="pathway">
    <text evidence="1 11">Amino-acid biosynthesis; L-leucine biosynthesis; L-leucine from 3-methyl-2-oxobutanoate: step 1/4.</text>
</comment>
<dbReference type="NCBIfam" id="TIGR00973">
    <property type="entry name" value="leuA_bact"/>
    <property type="match status" value="1"/>
</dbReference>
<dbReference type="AlphaFoldDB" id="A0A0S7XNS8"/>
<evidence type="ECO:0000256" key="10">
    <source>
        <dbReference type="ARBA" id="ARBA00023304"/>
    </source>
</evidence>
<dbReference type="GO" id="GO:0005737">
    <property type="term" value="C:cytoplasm"/>
    <property type="evidence" value="ECO:0007669"/>
    <property type="project" value="UniProtKB-UniRule"/>
</dbReference>
<dbReference type="FunFam" id="3.30.160.270:FF:000003">
    <property type="entry name" value="2-isopropylmalate synthase"/>
    <property type="match status" value="1"/>
</dbReference>
<comment type="cofactor">
    <cofactor evidence="11">
        <name>Mn(2+)</name>
        <dbReference type="ChEBI" id="CHEBI:29035"/>
    </cofactor>
</comment>
<keyword evidence="8 11" id="KW-0479">Metal-binding</keyword>
<dbReference type="InterPro" id="IPR013709">
    <property type="entry name" value="2-isopropylmalate_synth_dimer"/>
</dbReference>
<dbReference type="GO" id="GO:0003852">
    <property type="term" value="F:2-isopropylmalate synthase activity"/>
    <property type="evidence" value="ECO:0007669"/>
    <property type="project" value="UniProtKB-UniRule"/>
</dbReference>
<dbReference type="SUPFAM" id="SSF110921">
    <property type="entry name" value="2-isopropylmalate synthase LeuA, allosteric (dimerisation) domain"/>
    <property type="match status" value="1"/>
</dbReference>
<feature type="domain" description="Pyruvate carboxyltransferase" evidence="12">
    <location>
        <begin position="4"/>
        <end position="266"/>
    </location>
</feature>
<evidence type="ECO:0000256" key="7">
    <source>
        <dbReference type="ARBA" id="ARBA00022679"/>
    </source>
</evidence>
<dbReference type="InterPro" id="IPR005671">
    <property type="entry name" value="LeuA_bact_synth"/>
</dbReference>